<evidence type="ECO:0000313" key="4">
    <source>
        <dbReference type="Proteomes" id="UP001050691"/>
    </source>
</evidence>
<keyword evidence="2" id="KW-0732">Signal</keyword>
<evidence type="ECO:0000313" key="3">
    <source>
        <dbReference type="EMBL" id="GJJ10482.1"/>
    </source>
</evidence>
<feature type="compositionally biased region" description="Low complexity" evidence="1">
    <location>
        <begin position="67"/>
        <end position="82"/>
    </location>
</feature>
<reference evidence="3" key="1">
    <citation type="submission" date="2021-10" db="EMBL/GenBank/DDBJ databases">
        <title>De novo Genome Assembly of Clathrus columnatus (Basidiomycota, Fungi) Using Illumina and Nanopore Sequence Data.</title>
        <authorList>
            <person name="Ogiso-Tanaka E."/>
            <person name="Itagaki H."/>
            <person name="Hosoya T."/>
            <person name="Hosaka K."/>
        </authorList>
    </citation>
    <scope>NUCLEOTIDE SEQUENCE</scope>
    <source>
        <strain evidence="3">MO-923</strain>
    </source>
</reference>
<keyword evidence="4" id="KW-1185">Reference proteome</keyword>
<dbReference type="Proteomes" id="UP001050691">
    <property type="component" value="Unassembled WGS sequence"/>
</dbReference>
<dbReference type="EMBL" id="BPWL01000005">
    <property type="protein sequence ID" value="GJJ10482.1"/>
    <property type="molecule type" value="Genomic_DNA"/>
</dbReference>
<protein>
    <submittedName>
        <fullName evidence="3">Uncharacterized protein</fullName>
    </submittedName>
</protein>
<sequence length="357" mass="35747">MKLSSFAILAMAGLALAQDDWSSSSSSSSSPASSSSSPGPSKSSNSSIPVATPTGVSEKFSNSTDLSTNATSSISGSPSGTGNVTLPSPTAGDAGPAIPTGSLANITIPSTATNSCSTFLSALNTDSNLQTCLGPTLQVLESNSASIETFCNVTATQGCPSGTIKRYLANFAGNCSKELASSDKNIVPLFDALYLLTPLSMAACAKDANGNFCVGGSAKNSNATTTNGGTANVAQQPLGVNGLPNPDAFTSSNVPFLGANPDLDEQDLCTTCTRNALTSYFAFEATFPYPNGLATSQLLGSQNALYSAIESKCPADFLSSALSNAGAAPDTVNGAISFTPAKGLISLAAVAVGFLCL</sequence>
<evidence type="ECO:0000256" key="1">
    <source>
        <dbReference type="SAM" id="MobiDB-lite"/>
    </source>
</evidence>
<evidence type="ECO:0000256" key="2">
    <source>
        <dbReference type="SAM" id="SignalP"/>
    </source>
</evidence>
<feature type="signal peptide" evidence="2">
    <location>
        <begin position="1"/>
        <end position="17"/>
    </location>
</feature>
<gene>
    <name evidence="3" type="ORF">Clacol_004708</name>
</gene>
<name>A0AAV5AA78_9AGAM</name>
<feature type="compositionally biased region" description="Low complexity" evidence="1">
    <location>
        <begin position="22"/>
        <end position="47"/>
    </location>
</feature>
<proteinExistence type="predicted"/>
<feature type="chain" id="PRO_5044022680" evidence="2">
    <location>
        <begin position="18"/>
        <end position="357"/>
    </location>
</feature>
<dbReference type="AlphaFoldDB" id="A0AAV5AA78"/>
<organism evidence="3 4">
    <name type="scientific">Clathrus columnatus</name>
    <dbReference type="NCBI Taxonomy" id="1419009"/>
    <lineage>
        <taxon>Eukaryota</taxon>
        <taxon>Fungi</taxon>
        <taxon>Dikarya</taxon>
        <taxon>Basidiomycota</taxon>
        <taxon>Agaricomycotina</taxon>
        <taxon>Agaricomycetes</taxon>
        <taxon>Phallomycetidae</taxon>
        <taxon>Phallales</taxon>
        <taxon>Clathraceae</taxon>
        <taxon>Clathrus</taxon>
    </lineage>
</organism>
<feature type="region of interest" description="Disordered" evidence="1">
    <location>
        <begin position="20"/>
        <end position="97"/>
    </location>
</feature>
<comment type="caution">
    <text evidence="3">The sequence shown here is derived from an EMBL/GenBank/DDBJ whole genome shotgun (WGS) entry which is preliminary data.</text>
</comment>
<accession>A0AAV5AA78</accession>